<dbReference type="GO" id="GO:0016757">
    <property type="term" value="F:glycosyltransferase activity"/>
    <property type="evidence" value="ECO:0007669"/>
    <property type="project" value="UniProtKB-KW"/>
</dbReference>
<evidence type="ECO:0000256" key="2">
    <source>
        <dbReference type="ARBA" id="ARBA00022679"/>
    </source>
</evidence>
<dbReference type="AlphaFoldDB" id="A0A0G1FDL7"/>
<keyword evidence="2" id="KW-0808">Transferase</keyword>
<dbReference type="Pfam" id="PF00591">
    <property type="entry name" value="Glycos_transf_3"/>
    <property type="match status" value="1"/>
</dbReference>
<evidence type="ECO:0000313" key="5">
    <source>
        <dbReference type="Proteomes" id="UP000033980"/>
    </source>
</evidence>
<dbReference type="Proteomes" id="UP000033980">
    <property type="component" value="Unassembled WGS sequence"/>
</dbReference>
<accession>A0A0G1FDL7</accession>
<dbReference type="Gene3D" id="3.40.1030.10">
    <property type="entry name" value="Nucleoside phosphorylase/phosphoribosyltransferase catalytic domain"/>
    <property type="match status" value="1"/>
</dbReference>
<protein>
    <recommendedName>
        <fullName evidence="3">Glycosyl transferase family 3 domain-containing protein</fullName>
    </recommendedName>
</protein>
<keyword evidence="1" id="KW-0328">Glycosyltransferase</keyword>
<gene>
    <name evidence="4" type="ORF">UV68_C0024G0003</name>
</gene>
<dbReference type="InterPro" id="IPR035902">
    <property type="entry name" value="Nuc_phospho_transferase"/>
</dbReference>
<evidence type="ECO:0000259" key="3">
    <source>
        <dbReference type="Pfam" id="PF00591"/>
    </source>
</evidence>
<evidence type="ECO:0000256" key="1">
    <source>
        <dbReference type="ARBA" id="ARBA00022676"/>
    </source>
</evidence>
<dbReference type="InterPro" id="IPR000312">
    <property type="entry name" value="Glycosyl_Trfase_fam3"/>
</dbReference>
<dbReference type="EMBL" id="LCFK01000024">
    <property type="protein sequence ID" value="KKS93216.1"/>
    <property type="molecule type" value="Genomic_DNA"/>
</dbReference>
<dbReference type="SUPFAM" id="SSF52418">
    <property type="entry name" value="Nucleoside phosphorylase/phosphoribosyltransferase catalytic domain"/>
    <property type="match status" value="1"/>
</dbReference>
<proteinExistence type="predicted"/>
<name>A0A0G1FDL7_9BACT</name>
<comment type="caution">
    <text evidence="4">The sequence shown here is derived from an EMBL/GenBank/DDBJ whole genome shotgun (WGS) entry which is preliminary data.</text>
</comment>
<organism evidence="4 5">
    <name type="scientific">Candidatus Collierbacteria bacterium GW2011_GWC2_43_12</name>
    <dbReference type="NCBI Taxonomy" id="1618390"/>
    <lineage>
        <taxon>Bacteria</taxon>
        <taxon>Candidatus Collieribacteriota</taxon>
    </lineage>
</organism>
<reference evidence="4 5" key="1">
    <citation type="journal article" date="2015" name="Nature">
        <title>rRNA introns, odd ribosomes, and small enigmatic genomes across a large radiation of phyla.</title>
        <authorList>
            <person name="Brown C.T."/>
            <person name="Hug L.A."/>
            <person name="Thomas B.C."/>
            <person name="Sharon I."/>
            <person name="Castelle C.J."/>
            <person name="Singh A."/>
            <person name="Wilkins M.J."/>
            <person name="Williams K.H."/>
            <person name="Banfield J.F."/>
        </authorList>
    </citation>
    <scope>NUCLEOTIDE SEQUENCE [LARGE SCALE GENOMIC DNA]</scope>
</reference>
<feature type="domain" description="Glycosyl transferase family 3" evidence="3">
    <location>
        <begin position="184"/>
        <end position="297"/>
    </location>
</feature>
<evidence type="ECO:0000313" key="4">
    <source>
        <dbReference type="EMBL" id="KKS93216.1"/>
    </source>
</evidence>
<sequence>MNQKERLSSQGKIAEIRLLGIPYHREVDGEIVDCTDVLERLATNENYKQKLRQAINENEENLQPLFEGGYYGVDRKIKKGESLTYEDAFSLMSFVLMASNSQIRSELSPRIKIGDTSLETITLQGIALLAELSAKEAYVGLTPEEIAGLTAATLELDTVVRVDGGQQAFGVGGMGGDRGYPRNGDRSKLFSLSTMGAAVLACFGNVHKHHSYPNTSKIAGQTAIEAIGGRSDQDSQSAMEVLQHETNLFMSSCHTVRTLHTISHRLKGETINHVVGPLAIPVSKDTTLNAFIGVNDNVHPETIIRSLQILQKNGIQKYGNSVAFCGLLKSNSSHFSEQGYYQDKEAKNNVAIDEVAPPPHDTLAAFLVEGQNLGTFIITPSDFLDDDLIAHVDFHGLLIPNTAEGILQANNDAIIGQDLPKSIYLAMTVALGIFTRDYSHLKGAFDQKNRRVNQQMLRKSFYLAFEKIAGGDASAKLQEYIIMSNEVLNI</sequence>